<proteinExistence type="predicted"/>
<comment type="caution">
    <text evidence="1">The sequence shown here is derived from an EMBL/GenBank/DDBJ whole genome shotgun (WGS) entry which is preliminary data.</text>
</comment>
<evidence type="ECO:0000313" key="1">
    <source>
        <dbReference type="EMBL" id="KAJ7017425.1"/>
    </source>
</evidence>
<organism evidence="1 2">
    <name type="scientific">Mycena alexandri</name>
    <dbReference type="NCBI Taxonomy" id="1745969"/>
    <lineage>
        <taxon>Eukaryota</taxon>
        <taxon>Fungi</taxon>
        <taxon>Dikarya</taxon>
        <taxon>Basidiomycota</taxon>
        <taxon>Agaricomycotina</taxon>
        <taxon>Agaricomycetes</taxon>
        <taxon>Agaricomycetidae</taxon>
        <taxon>Agaricales</taxon>
        <taxon>Marasmiineae</taxon>
        <taxon>Mycenaceae</taxon>
        <taxon>Mycena</taxon>
    </lineage>
</organism>
<gene>
    <name evidence="1" type="ORF">C8F04DRAFT_1200610</name>
</gene>
<reference evidence="1" key="1">
    <citation type="submission" date="2023-03" db="EMBL/GenBank/DDBJ databases">
        <title>Massive genome expansion in bonnet fungi (Mycena s.s.) driven by repeated elements and novel gene families across ecological guilds.</title>
        <authorList>
            <consortium name="Lawrence Berkeley National Laboratory"/>
            <person name="Harder C.B."/>
            <person name="Miyauchi S."/>
            <person name="Viragh M."/>
            <person name="Kuo A."/>
            <person name="Thoen E."/>
            <person name="Andreopoulos B."/>
            <person name="Lu D."/>
            <person name="Skrede I."/>
            <person name="Drula E."/>
            <person name="Henrissat B."/>
            <person name="Morin E."/>
            <person name="Kohler A."/>
            <person name="Barry K."/>
            <person name="LaButti K."/>
            <person name="Morin E."/>
            <person name="Salamov A."/>
            <person name="Lipzen A."/>
            <person name="Mereny Z."/>
            <person name="Hegedus B."/>
            <person name="Baldrian P."/>
            <person name="Stursova M."/>
            <person name="Weitz H."/>
            <person name="Taylor A."/>
            <person name="Grigoriev I.V."/>
            <person name="Nagy L.G."/>
            <person name="Martin F."/>
            <person name="Kauserud H."/>
        </authorList>
    </citation>
    <scope>NUCLEOTIDE SEQUENCE</scope>
    <source>
        <strain evidence="1">CBHHK200</strain>
    </source>
</reference>
<keyword evidence="2" id="KW-1185">Reference proteome</keyword>
<dbReference type="Proteomes" id="UP001218188">
    <property type="component" value="Unassembled WGS sequence"/>
</dbReference>
<evidence type="ECO:0000313" key="2">
    <source>
        <dbReference type="Proteomes" id="UP001218188"/>
    </source>
</evidence>
<protein>
    <submittedName>
        <fullName evidence="1">Uncharacterized protein</fullName>
    </submittedName>
</protein>
<sequence length="229" mass="25487">MQTATEAVLSGDTVPYLLDYDRVVNSLNFYVPEFTYASVIKFFELATGKTPKYGYQSHLQGTRGSASFAHKRTRAWEKADWTRVLQSNTESTLDCITYLPFSHLFGAVTAYGVWIAYSDCAVEGLSFPNRACMDLGTFLADAAVCEVIDRLLFFPALPRGVLAQPISVYPVSIAMCWSFFLDSCNNHARATHRRDGYKDWVQKFEWLSRGAEGKIAGSATARGPTSIIT</sequence>
<dbReference type="AlphaFoldDB" id="A0AAD6RZZ6"/>
<name>A0AAD6RZZ6_9AGAR</name>
<dbReference type="EMBL" id="JARJCM010000411">
    <property type="protein sequence ID" value="KAJ7017425.1"/>
    <property type="molecule type" value="Genomic_DNA"/>
</dbReference>
<accession>A0AAD6RZZ6</accession>